<evidence type="ECO:0000313" key="3">
    <source>
        <dbReference type="Proteomes" id="UP001303222"/>
    </source>
</evidence>
<gene>
    <name evidence="2" type="ORF">QBC32DRAFT_252108</name>
</gene>
<dbReference type="SMART" id="SM01111">
    <property type="entry name" value="CVNH"/>
    <property type="match status" value="2"/>
</dbReference>
<dbReference type="Gene3D" id="2.30.60.10">
    <property type="entry name" value="Cyanovirin-N"/>
    <property type="match status" value="2"/>
</dbReference>
<dbReference type="AlphaFoldDB" id="A0AAN6P1B8"/>
<dbReference type="Pfam" id="PF08881">
    <property type="entry name" value="CVNH"/>
    <property type="match status" value="2"/>
</dbReference>
<reference evidence="2" key="2">
    <citation type="submission" date="2023-06" db="EMBL/GenBank/DDBJ databases">
        <authorList>
            <consortium name="Lawrence Berkeley National Laboratory"/>
            <person name="Mondo S.J."/>
            <person name="Hensen N."/>
            <person name="Bonometti L."/>
            <person name="Westerberg I."/>
            <person name="Brannstrom I.O."/>
            <person name="Guillou S."/>
            <person name="Cros-Aarteil S."/>
            <person name="Calhoun S."/>
            <person name="Haridas S."/>
            <person name="Kuo A."/>
            <person name="Pangilinan J."/>
            <person name="Riley R."/>
            <person name="Labutti K."/>
            <person name="Andreopoulos B."/>
            <person name="Lipzen A."/>
            <person name="Chen C."/>
            <person name="Yanf M."/>
            <person name="Daum C."/>
            <person name="Ng V."/>
            <person name="Clum A."/>
            <person name="Steindorff A."/>
            <person name="Ohm R."/>
            <person name="Martin F."/>
            <person name="Silar P."/>
            <person name="Natvig D."/>
            <person name="Lalanne C."/>
            <person name="Gautier V."/>
            <person name="Ament-Velasquez S.L."/>
            <person name="Kruys A."/>
            <person name="Hutchinson M.I."/>
            <person name="Powell A.J."/>
            <person name="Barry K."/>
            <person name="Miller A.N."/>
            <person name="Grigoriev I.V."/>
            <person name="Debuchy R."/>
            <person name="Gladieux P."/>
            <person name="Thoren M.H."/>
            <person name="Johannesson H."/>
        </authorList>
    </citation>
    <scope>NUCLEOTIDE SEQUENCE</scope>
    <source>
        <strain evidence="2">CBS 626.80</strain>
    </source>
</reference>
<feature type="domain" description="Cyanovirin-N" evidence="1">
    <location>
        <begin position="2"/>
        <end position="100"/>
    </location>
</feature>
<dbReference type="InterPro" id="IPR036673">
    <property type="entry name" value="Cyanovirin-N_sf"/>
</dbReference>
<dbReference type="InterPro" id="IPR011058">
    <property type="entry name" value="Cyanovirin-N"/>
</dbReference>
<name>A0AAN6P1B8_9PEZI</name>
<dbReference type="EMBL" id="MU859071">
    <property type="protein sequence ID" value="KAK3955899.1"/>
    <property type="molecule type" value="Genomic_DNA"/>
</dbReference>
<dbReference type="PANTHER" id="PTHR42076">
    <property type="entry name" value="CYANOVIRIN-N HOMOLOG"/>
    <property type="match status" value="1"/>
</dbReference>
<accession>A0AAN6P1B8</accession>
<reference evidence="2" key="1">
    <citation type="journal article" date="2023" name="Mol. Phylogenet. Evol.">
        <title>Genome-scale phylogeny and comparative genomics of the fungal order Sordariales.</title>
        <authorList>
            <person name="Hensen N."/>
            <person name="Bonometti L."/>
            <person name="Westerberg I."/>
            <person name="Brannstrom I.O."/>
            <person name="Guillou S."/>
            <person name="Cros-Aarteil S."/>
            <person name="Calhoun S."/>
            <person name="Haridas S."/>
            <person name="Kuo A."/>
            <person name="Mondo S."/>
            <person name="Pangilinan J."/>
            <person name="Riley R."/>
            <person name="LaButti K."/>
            <person name="Andreopoulos B."/>
            <person name="Lipzen A."/>
            <person name="Chen C."/>
            <person name="Yan M."/>
            <person name="Daum C."/>
            <person name="Ng V."/>
            <person name="Clum A."/>
            <person name="Steindorff A."/>
            <person name="Ohm R.A."/>
            <person name="Martin F."/>
            <person name="Silar P."/>
            <person name="Natvig D.O."/>
            <person name="Lalanne C."/>
            <person name="Gautier V."/>
            <person name="Ament-Velasquez S.L."/>
            <person name="Kruys A."/>
            <person name="Hutchinson M.I."/>
            <person name="Powell A.J."/>
            <person name="Barry K."/>
            <person name="Miller A.N."/>
            <person name="Grigoriev I.V."/>
            <person name="Debuchy R."/>
            <person name="Gladieux P."/>
            <person name="Hiltunen Thoren M."/>
            <person name="Johannesson H."/>
        </authorList>
    </citation>
    <scope>NUCLEOTIDE SEQUENCE</scope>
    <source>
        <strain evidence="2">CBS 626.80</strain>
    </source>
</reference>
<comment type="caution">
    <text evidence="2">The sequence shown here is derived from an EMBL/GenBank/DDBJ whole genome shotgun (WGS) entry which is preliminary data.</text>
</comment>
<dbReference type="PANTHER" id="PTHR42076:SF1">
    <property type="entry name" value="CYANOVIRIN-N DOMAIN-CONTAINING PROTEIN"/>
    <property type="match status" value="1"/>
</dbReference>
<protein>
    <submittedName>
        <fullName evidence="2">Cyanovirin-N</fullName>
    </submittedName>
</protein>
<dbReference type="Proteomes" id="UP001303222">
    <property type="component" value="Unassembled WGS sequence"/>
</dbReference>
<evidence type="ECO:0000313" key="2">
    <source>
        <dbReference type="EMBL" id="KAK3955899.1"/>
    </source>
</evidence>
<sequence length="426" mass="46957">MAFYSSCRNVSLNGSTLEAECQDSNGYWGSWSSIDLNDYIGNRDGYFNTSTNRFWDTARDVFLQGSVLHASMKDSNGWYGEEQTIDLNLFITNDNGHLKFKQYMHESILKTGSFYHLDGSILRGLVLGYNGKYNVTEIDLNECYANKNGSFQSDDNHFYHTSRNLRLVPSPGALTLEGELRNWDRNYQAASVNLAICIMNNDGQFQFVRHDGFWDRDGWFAKTFEGVPLIGFAIAGVHAAAGNHEHAARALAKCANSSVVCVGVVIGFMLGETVGSVIGAGIATPIGIWIETEIKDHLIDDPMLLAEFEEATLGRYIGETLLNMGMAAIPGDPIANMTKGAGNEAFKKTFETALKNYTRQVVAGMRSSVATTEVEDKVKILLSGIGDLLKGDPPSSWSEAEEKVKQVLQDRGAQLLNTPPMVNFHI</sequence>
<organism evidence="2 3">
    <name type="scientific">Pseudoneurospora amorphoporcata</name>
    <dbReference type="NCBI Taxonomy" id="241081"/>
    <lineage>
        <taxon>Eukaryota</taxon>
        <taxon>Fungi</taxon>
        <taxon>Dikarya</taxon>
        <taxon>Ascomycota</taxon>
        <taxon>Pezizomycotina</taxon>
        <taxon>Sordariomycetes</taxon>
        <taxon>Sordariomycetidae</taxon>
        <taxon>Sordariales</taxon>
        <taxon>Sordariaceae</taxon>
        <taxon>Pseudoneurospora</taxon>
    </lineage>
</organism>
<feature type="domain" description="Cyanovirin-N" evidence="1">
    <location>
        <begin position="113"/>
        <end position="207"/>
    </location>
</feature>
<keyword evidence="3" id="KW-1185">Reference proteome</keyword>
<dbReference type="SUPFAM" id="SSF51322">
    <property type="entry name" value="Cyanovirin-N"/>
    <property type="match status" value="2"/>
</dbReference>
<proteinExistence type="predicted"/>
<evidence type="ECO:0000259" key="1">
    <source>
        <dbReference type="SMART" id="SM01111"/>
    </source>
</evidence>